<evidence type="ECO:0000313" key="3">
    <source>
        <dbReference type="EMBL" id="MDT0440342.1"/>
    </source>
</evidence>
<dbReference type="InterPro" id="IPR005183">
    <property type="entry name" value="DUF305_CopM-like"/>
</dbReference>
<evidence type="ECO:0000256" key="1">
    <source>
        <dbReference type="SAM" id="SignalP"/>
    </source>
</evidence>
<dbReference type="InterPro" id="IPR012347">
    <property type="entry name" value="Ferritin-like"/>
</dbReference>
<organism evidence="3 4">
    <name type="scientific">Streptomyces doudnae</name>
    <dbReference type="NCBI Taxonomy" id="3075536"/>
    <lineage>
        <taxon>Bacteria</taxon>
        <taxon>Bacillati</taxon>
        <taxon>Actinomycetota</taxon>
        <taxon>Actinomycetes</taxon>
        <taxon>Kitasatosporales</taxon>
        <taxon>Streptomycetaceae</taxon>
        <taxon>Streptomyces</taxon>
    </lineage>
</organism>
<dbReference type="Gene3D" id="1.20.1260.10">
    <property type="match status" value="1"/>
</dbReference>
<keyword evidence="1" id="KW-0732">Signal</keyword>
<dbReference type="Pfam" id="PF03713">
    <property type="entry name" value="DUF305"/>
    <property type="match status" value="1"/>
</dbReference>
<evidence type="ECO:0000259" key="2">
    <source>
        <dbReference type="Pfam" id="PF03713"/>
    </source>
</evidence>
<protein>
    <submittedName>
        <fullName evidence="3">DUF305 domain-containing protein</fullName>
    </submittedName>
</protein>
<keyword evidence="4" id="KW-1185">Reference proteome</keyword>
<dbReference type="EMBL" id="JAVRES010000043">
    <property type="protein sequence ID" value="MDT0440342.1"/>
    <property type="molecule type" value="Genomic_DNA"/>
</dbReference>
<dbReference type="AlphaFoldDB" id="A0ABD5EZZ3"/>
<comment type="caution">
    <text evidence="3">The sequence shown here is derived from an EMBL/GenBank/DDBJ whole genome shotgun (WGS) entry which is preliminary data.</text>
</comment>
<feature type="signal peptide" evidence="1">
    <location>
        <begin position="1"/>
        <end position="34"/>
    </location>
</feature>
<dbReference type="PANTHER" id="PTHR36933:SF1">
    <property type="entry name" value="SLL0788 PROTEIN"/>
    <property type="match status" value="1"/>
</dbReference>
<name>A0ABD5EZZ3_9ACTN</name>
<reference evidence="4" key="1">
    <citation type="submission" date="2023-07" db="EMBL/GenBank/DDBJ databases">
        <title>30 novel species of actinomycetes from the DSMZ collection.</title>
        <authorList>
            <person name="Nouioui I."/>
        </authorList>
    </citation>
    <scope>NUCLEOTIDE SEQUENCE [LARGE SCALE GENOMIC DNA]</scope>
    <source>
        <strain evidence="4">DSM 41981</strain>
    </source>
</reference>
<sequence>MRTIRHLVQGGSPSGVRRAVLPAVLAATAVLSLAACGGDGQGADRTGHGATASASATAATHNAQDVAFAQGMVPHHRQALEMARLAADRASSARVREIAARIEKAQDPEIGTLSGWLRAWGEDVPGSGAAQHMGHTSMPGMMGGEDMTSLGDASGTDFDTRFLTMMVAHHEGAVAMASAERVKGAYPPATALAGDIADAQRAEITEMKRLLGSE</sequence>
<gene>
    <name evidence="3" type="ORF">RM877_37480</name>
</gene>
<accession>A0ABD5EZZ3</accession>
<evidence type="ECO:0000313" key="4">
    <source>
        <dbReference type="Proteomes" id="UP001183535"/>
    </source>
</evidence>
<dbReference type="PANTHER" id="PTHR36933">
    <property type="entry name" value="SLL0788 PROTEIN"/>
    <property type="match status" value="1"/>
</dbReference>
<dbReference type="Proteomes" id="UP001183535">
    <property type="component" value="Unassembled WGS sequence"/>
</dbReference>
<dbReference type="RefSeq" id="WP_093825178.1">
    <property type="nucleotide sequence ID" value="NZ_JAVRES010000043.1"/>
</dbReference>
<proteinExistence type="predicted"/>
<feature type="chain" id="PRO_5044839715" evidence="1">
    <location>
        <begin position="35"/>
        <end position="214"/>
    </location>
</feature>
<feature type="domain" description="DUF305" evidence="2">
    <location>
        <begin position="65"/>
        <end position="211"/>
    </location>
</feature>